<organism evidence="2">
    <name type="scientific">Ixodes ricinus</name>
    <name type="common">Common tick</name>
    <name type="synonym">Acarus ricinus</name>
    <dbReference type="NCBI Taxonomy" id="34613"/>
    <lineage>
        <taxon>Eukaryota</taxon>
        <taxon>Metazoa</taxon>
        <taxon>Ecdysozoa</taxon>
        <taxon>Arthropoda</taxon>
        <taxon>Chelicerata</taxon>
        <taxon>Arachnida</taxon>
        <taxon>Acari</taxon>
        <taxon>Parasitiformes</taxon>
        <taxon>Ixodida</taxon>
        <taxon>Ixodoidea</taxon>
        <taxon>Ixodidae</taxon>
        <taxon>Ixodinae</taxon>
        <taxon>Ixodes</taxon>
    </lineage>
</organism>
<feature type="signal peptide" evidence="1">
    <location>
        <begin position="1"/>
        <end position="22"/>
    </location>
</feature>
<dbReference type="AlphaFoldDB" id="A0A6B0U2Z7"/>
<dbReference type="EMBL" id="GIFC01000792">
    <property type="protein sequence ID" value="MXU82875.1"/>
    <property type="molecule type" value="Transcribed_RNA"/>
</dbReference>
<proteinExistence type="predicted"/>
<protein>
    <submittedName>
        <fullName evidence="2">Putative secreted protein</fullName>
    </submittedName>
</protein>
<evidence type="ECO:0000256" key="1">
    <source>
        <dbReference type="SAM" id="SignalP"/>
    </source>
</evidence>
<sequence length="71" mass="7960">MYLALGLTRILLIGKWVRRSLGRSCVVFRPCSSMTGALSRNSAYDVADCPWYKMSCTICWTQLVPDLGKVT</sequence>
<keyword evidence="1" id="KW-0732">Signal</keyword>
<reference evidence="2" key="1">
    <citation type="submission" date="2019-12" db="EMBL/GenBank/DDBJ databases">
        <title>An insight into the sialome of adult female Ixodes ricinus ticks feeding for 6 days.</title>
        <authorList>
            <person name="Perner J."/>
            <person name="Ribeiro J.M.C."/>
        </authorList>
    </citation>
    <scope>NUCLEOTIDE SEQUENCE</scope>
    <source>
        <strain evidence="2">Semi-engorged</strain>
        <tissue evidence="2">Salivary glands</tissue>
    </source>
</reference>
<feature type="chain" id="PRO_5025548362" evidence="1">
    <location>
        <begin position="23"/>
        <end position="71"/>
    </location>
</feature>
<accession>A0A6B0U2Z7</accession>
<name>A0A6B0U2Z7_IXORI</name>
<evidence type="ECO:0000313" key="2">
    <source>
        <dbReference type="EMBL" id="MXU82875.1"/>
    </source>
</evidence>